<dbReference type="EMBL" id="CP036349">
    <property type="protein sequence ID" value="QDV73822.1"/>
    <property type="molecule type" value="Genomic_DNA"/>
</dbReference>
<proteinExistence type="predicted"/>
<feature type="domain" description="D-glutamate N-acetyltransferase-like C-terminal" evidence="1">
    <location>
        <begin position="141"/>
        <end position="339"/>
    </location>
</feature>
<protein>
    <recommendedName>
        <fullName evidence="5">DUF1611 domain-containing protein</fullName>
    </recommendedName>
</protein>
<keyword evidence="4" id="KW-1185">Reference proteome</keyword>
<dbReference type="PANTHER" id="PTHR40690">
    <property type="entry name" value="GLL3100 PROTEIN"/>
    <property type="match status" value="1"/>
</dbReference>
<dbReference type="Gene3D" id="3.40.50.300">
    <property type="entry name" value="P-loop containing nucleotide triphosphate hydrolases"/>
    <property type="match status" value="1"/>
</dbReference>
<dbReference type="InterPro" id="IPR011669">
    <property type="entry name" value="DgcN-like"/>
</dbReference>
<dbReference type="RefSeq" id="WP_145111475.1">
    <property type="nucleotide sequence ID" value="NZ_CP036349.1"/>
</dbReference>
<dbReference type="Proteomes" id="UP000316426">
    <property type="component" value="Chromosome"/>
</dbReference>
<dbReference type="SUPFAM" id="SSF52540">
    <property type="entry name" value="P-loop containing nucleoside triphosphate hydrolases"/>
    <property type="match status" value="1"/>
</dbReference>
<dbReference type="Gene3D" id="3.40.50.720">
    <property type="entry name" value="NAD(P)-binding Rossmann-like Domain"/>
    <property type="match status" value="1"/>
</dbReference>
<dbReference type="Pfam" id="PF07755">
    <property type="entry name" value="DUF1611"/>
    <property type="match status" value="1"/>
</dbReference>
<dbReference type="AlphaFoldDB" id="A0A518K7Q3"/>
<evidence type="ECO:0000259" key="1">
    <source>
        <dbReference type="Pfam" id="PF07755"/>
    </source>
</evidence>
<dbReference type="PANTHER" id="PTHR40690:SF1">
    <property type="entry name" value="DUF1611 DOMAIN-CONTAINING PROTEIN"/>
    <property type="match status" value="1"/>
</dbReference>
<gene>
    <name evidence="3" type="ORF">Spa11_20210</name>
</gene>
<organism evidence="3 4">
    <name type="scientific">Botrimarina mediterranea</name>
    <dbReference type="NCBI Taxonomy" id="2528022"/>
    <lineage>
        <taxon>Bacteria</taxon>
        <taxon>Pseudomonadati</taxon>
        <taxon>Planctomycetota</taxon>
        <taxon>Planctomycetia</taxon>
        <taxon>Pirellulales</taxon>
        <taxon>Lacipirellulaceae</taxon>
        <taxon>Botrimarina</taxon>
    </lineage>
</organism>
<dbReference type="InterPro" id="IPR035086">
    <property type="entry name" value="DgcN-like_C"/>
</dbReference>
<name>A0A518K7Q3_9BACT</name>
<evidence type="ECO:0000259" key="2">
    <source>
        <dbReference type="Pfam" id="PF17396"/>
    </source>
</evidence>
<dbReference type="InterPro" id="IPR035402">
    <property type="entry name" value="DgcN-like_N"/>
</dbReference>
<dbReference type="KEGG" id="bmei:Spa11_20210"/>
<dbReference type="InterPro" id="IPR027417">
    <property type="entry name" value="P-loop_NTPase"/>
</dbReference>
<evidence type="ECO:0008006" key="5">
    <source>
        <dbReference type="Google" id="ProtNLM"/>
    </source>
</evidence>
<evidence type="ECO:0000313" key="3">
    <source>
        <dbReference type="EMBL" id="QDV73822.1"/>
    </source>
</evidence>
<sequence length="351" mass="37503">MAEVLRNYQRIIVFTEGQANSGFAKTAISLLRYRQEHVTAVLDSSVAGKRCQEVFGAGGETPICGSLDEIPPADALFIGIAPAGGKLPIEWRPAIAGCLRRGIDIVSGLHEFVSEDPEFAELAQRHDVRIIDIRKNGHSRVAGGVAFRRSNLRIHTVGQDCSVGKMVSAIEIDRELKRRGHDSSFVATGQTGIMIDGAGIPVDAVVADFISGAIESQVVAEQHHDFVLIEGQGSLAHPSFSGVTLGLLHGCAPQGLVMCYAPARKAVLGLPHAQLVPLIRLVELYERIASVRAAAKVIGIAINSHGLSESEAAHECVRVSESLQLPACDVYRDGAGVLVDAVLSYRDEILQ</sequence>
<dbReference type="Pfam" id="PF17396">
    <property type="entry name" value="DUF1611_N"/>
    <property type="match status" value="1"/>
</dbReference>
<dbReference type="PIRSF" id="PIRSF026760">
    <property type="entry name" value="UCP026760"/>
    <property type="match status" value="1"/>
</dbReference>
<accession>A0A518K7Q3</accession>
<reference evidence="3 4" key="1">
    <citation type="submission" date="2019-02" db="EMBL/GenBank/DDBJ databases">
        <title>Deep-cultivation of Planctomycetes and their phenomic and genomic characterization uncovers novel biology.</title>
        <authorList>
            <person name="Wiegand S."/>
            <person name="Jogler M."/>
            <person name="Boedeker C."/>
            <person name="Pinto D."/>
            <person name="Vollmers J."/>
            <person name="Rivas-Marin E."/>
            <person name="Kohn T."/>
            <person name="Peeters S.H."/>
            <person name="Heuer A."/>
            <person name="Rast P."/>
            <person name="Oberbeckmann S."/>
            <person name="Bunk B."/>
            <person name="Jeske O."/>
            <person name="Meyerdierks A."/>
            <person name="Storesund J.E."/>
            <person name="Kallscheuer N."/>
            <person name="Luecker S."/>
            <person name="Lage O.M."/>
            <person name="Pohl T."/>
            <person name="Merkel B.J."/>
            <person name="Hornburger P."/>
            <person name="Mueller R.-W."/>
            <person name="Bruemmer F."/>
            <person name="Labrenz M."/>
            <person name="Spormann A.M."/>
            <person name="Op den Camp H."/>
            <person name="Overmann J."/>
            <person name="Amann R."/>
            <person name="Jetten M.S.M."/>
            <person name="Mascher T."/>
            <person name="Medema M.H."/>
            <person name="Devos D.P."/>
            <person name="Kaster A.-K."/>
            <person name="Ovreas L."/>
            <person name="Rohde M."/>
            <person name="Galperin M.Y."/>
            <person name="Jogler C."/>
        </authorList>
    </citation>
    <scope>NUCLEOTIDE SEQUENCE [LARGE SCALE GENOMIC DNA]</scope>
    <source>
        <strain evidence="3 4">Spa11</strain>
    </source>
</reference>
<feature type="domain" description="D-glutamate N-acetyltransferase-like N-terminal" evidence="2">
    <location>
        <begin position="45"/>
        <end position="135"/>
    </location>
</feature>
<evidence type="ECO:0000313" key="4">
    <source>
        <dbReference type="Proteomes" id="UP000316426"/>
    </source>
</evidence>